<reference evidence="7" key="1">
    <citation type="journal article" date="2019" name="Int. J. Syst. Evol. Microbiol.">
        <title>The Global Catalogue of Microorganisms (GCM) 10K type strain sequencing project: providing services to taxonomists for standard genome sequencing and annotation.</title>
        <authorList>
            <consortium name="The Broad Institute Genomics Platform"/>
            <consortium name="The Broad Institute Genome Sequencing Center for Infectious Disease"/>
            <person name="Wu L."/>
            <person name="Ma J."/>
        </authorList>
    </citation>
    <scope>NUCLEOTIDE SEQUENCE [LARGE SCALE GENOMIC DNA]</scope>
    <source>
        <strain evidence="7">JCM 12393</strain>
    </source>
</reference>
<evidence type="ECO:0000313" key="7">
    <source>
        <dbReference type="Proteomes" id="UP001499863"/>
    </source>
</evidence>
<evidence type="ECO:0000256" key="4">
    <source>
        <dbReference type="RuleBase" id="RU003476"/>
    </source>
</evidence>
<dbReference type="Proteomes" id="UP001499863">
    <property type="component" value="Unassembled WGS sequence"/>
</dbReference>
<gene>
    <name evidence="6" type="ORF">GCM10009639_13430</name>
</gene>
<dbReference type="InterPro" id="IPR015797">
    <property type="entry name" value="NUDIX_hydrolase-like_dom_sf"/>
</dbReference>
<dbReference type="InterPro" id="IPR000086">
    <property type="entry name" value="NUDIX_hydrolase_dom"/>
</dbReference>
<proteinExistence type="inferred from homology"/>
<dbReference type="EMBL" id="BAAAKJ010000063">
    <property type="protein sequence ID" value="GAA1387812.1"/>
    <property type="molecule type" value="Genomic_DNA"/>
</dbReference>
<comment type="similarity">
    <text evidence="2 4">Belongs to the Nudix hydrolase family.</text>
</comment>
<accession>A0ABP4ID77</accession>
<dbReference type="CDD" id="cd03424">
    <property type="entry name" value="NUDIX_ADPRase_Nudt5_UGPPase_Nudt14"/>
    <property type="match status" value="1"/>
</dbReference>
<dbReference type="PROSITE" id="PS00893">
    <property type="entry name" value="NUDIX_BOX"/>
    <property type="match status" value="1"/>
</dbReference>
<dbReference type="Pfam" id="PF00293">
    <property type="entry name" value="NUDIX"/>
    <property type="match status" value="1"/>
</dbReference>
<keyword evidence="7" id="KW-1185">Reference proteome</keyword>
<dbReference type="PANTHER" id="PTHR11839">
    <property type="entry name" value="UDP/ADP-SUGAR PYROPHOSPHATASE"/>
    <property type="match status" value="1"/>
</dbReference>
<evidence type="ECO:0000313" key="6">
    <source>
        <dbReference type="EMBL" id="GAA1387812.1"/>
    </source>
</evidence>
<organism evidence="6 7">
    <name type="scientific">Kitasatospora putterlickiae</name>
    <dbReference type="NCBI Taxonomy" id="221725"/>
    <lineage>
        <taxon>Bacteria</taxon>
        <taxon>Bacillati</taxon>
        <taxon>Actinomycetota</taxon>
        <taxon>Actinomycetes</taxon>
        <taxon>Kitasatosporales</taxon>
        <taxon>Streptomycetaceae</taxon>
        <taxon>Kitasatospora</taxon>
    </lineage>
</organism>
<evidence type="ECO:0000256" key="3">
    <source>
        <dbReference type="ARBA" id="ARBA00022801"/>
    </source>
</evidence>
<dbReference type="InterPro" id="IPR020476">
    <property type="entry name" value="Nudix_hydrolase"/>
</dbReference>
<evidence type="ECO:0000256" key="1">
    <source>
        <dbReference type="ARBA" id="ARBA00001946"/>
    </source>
</evidence>
<dbReference type="SUPFAM" id="SSF55811">
    <property type="entry name" value="Nudix"/>
    <property type="match status" value="1"/>
</dbReference>
<feature type="domain" description="Nudix hydrolase" evidence="5">
    <location>
        <begin position="41"/>
        <end position="169"/>
    </location>
</feature>
<comment type="caution">
    <text evidence="6">The sequence shown here is derived from an EMBL/GenBank/DDBJ whole genome shotgun (WGS) entry which is preliminary data.</text>
</comment>
<name>A0ABP4ID77_9ACTN</name>
<protein>
    <submittedName>
        <fullName evidence="6">NUDIX hydrolase</fullName>
    </submittedName>
</protein>
<dbReference type="RefSeq" id="WP_344329513.1">
    <property type="nucleotide sequence ID" value="NZ_BAAAKJ010000063.1"/>
</dbReference>
<dbReference type="GO" id="GO:0016787">
    <property type="term" value="F:hydrolase activity"/>
    <property type="evidence" value="ECO:0007669"/>
    <property type="project" value="UniProtKB-KW"/>
</dbReference>
<keyword evidence="3 4" id="KW-0378">Hydrolase</keyword>
<dbReference type="PANTHER" id="PTHR11839:SF18">
    <property type="entry name" value="NUDIX HYDROLASE DOMAIN-CONTAINING PROTEIN"/>
    <property type="match status" value="1"/>
</dbReference>
<evidence type="ECO:0000259" key="5">
    <source>
        <dbReference type="PROSITE" id="PS51462"/>
    </source>
</evidence>
<dbReference type="InterPro" id="IPR020084">
    <property type="entry name" value="NUDIX_hydrolase_CS"/>
</dbReference>
<comment type="cofactor">
    <cofactor evidence="1">
        <name>Mg(2+)</name>
        <dbReference type="ChEBI" id="CHEBI:18420"/>
    </cofactor>
</comment>
<evidence type="ECO:0000256" key="2">
    <source>
        <dbReference type="ARBA" id="ARBA00005582"/>
    </source>
</evidence>
<dbReference type="PRINTS" id="PR00502">
    <property type="entry name" value="NUDIXFAMILY"/>
</dbReference>
<dbReference type="Gene3D" id="3.90.79.10">
    <property type="entry name" value="Nucleoside Triphosphate Pyrophosphohydrolase"/>
    <property type="match status" value="1"/>
</dbReference>
<dbReference type="PROSITE" id="PS51462">
    <property type="entry name" value="NUDIX"/>
    <property type="match status" value="1"/>
</dbReference>
<sequence length="177" mass="19706">MGDERWRELRREPIHSAYGRGADRVTFEMPDGREEVYHLANEYAAAAVVALTPDRRILLTRQFRPGPQAVLYELPGGVVDAGESPEHAAARELAEETGYRGDVRLVTATWHDAYSNGVRYACVATDCTPTARLAHDRNEFIEVVLMDLAEFRSTVLRRGLLSDVGPAYLGLDHLGLL</sequence>